<dbReference type="InParanoid" id="A2DZK9"/>
<reference evidence="3" key="2">
    <citation type="journal article" date="2007" name="Science">
        <title>Draft genome sequence of the sexually transmitted pathogen Trichomonas vaginalis.</title>
        <authorList>
            <person name="Carlton J.M."/>
            <person name="Hirt R.P."/>
            <person name="Silva J.C."/>
            <person name="Delcher A.L."/>
            <person name="Schatz M."/>
            <person name="Zhao Q."/>
            <person name="Wortman J.R."/>
            <person name="Bidwell S.L."/>
            <person name="Alsmark U.C.M."/>
            <person name="Besteiro S."/>
            <person name="Sicheritz-Ponten T."/>
            <person name="Noel C.J."/>
            <person name="Dacks J.B."/>
            <person name="Foster P.G."/>
            <person name="Simillion C."/>
            <person name="Van de Peer Y."/>
            <person name="Miranda-Saavedra D."/>
            <person name="Barton G.J."/>
            <person name="Westrop G.D."/>
            <person name="Mueller S."/>
            <person name="Dessi D."/>
            <person name="Fiori P.L."/>
            <person name="Ren Q."/>
            <person name="Paulsen I."/>
            <person name="Zhang H."/>
            <person name="Bastida-Corcuera F.D."/>
            <person name="Simoes-Barbosa A."/>
            <person name="Brown M.T."/>
            <person name="Hayes R.D."/>
            <person name="Mukherjee M."/>
            <person name="Okumura C.Y."/>
            <person name="Schneider R."/>
            <person name="Smith A.J."/>
            <person name="Vanacova S."/>
            <person name="Villalvazo M."/>
            <person name="Haas B.J."/>
            <person name="Pertea M."/>
            <person name="Feldblyum T.V."/>
            <person name="Utterback T.R."/>
            <person name="Shu C.L."/>
            <person name="Osoegawa K."/>
            <person name="de Jong P.J."/>
            <person name="Hrdy I."/>
            <person name="Horvathova L."/>
            <person name="Zubacova Z."/>
            <person name="Dolezal P."/>
            <person name="Malik S.B."/>
            <person name="Logsdon J.M. Jr."/>
            <person name="Henze K."/>
            <person name="Gupta A."/>
            <person name="Wang C.C."/>
            <person name="Dunne R.L."/>
            <person name="Upcroft J.A."/>
            <person name="Upcroft P."/>
            <person name="White O."/>
            <person name="Salzberg S.L."/>
            <person name="Tang P."/>
            <person name="Chiu C.-H."/>
            <person name="Lee Y.-S."/>
            <person name="Embley T.M."/>
            <person name="Coombs G.H."/>
            <person name="Mottram J.C."/>
            <person name="Tachezy J."/>
            <person name="Fraser-Liggett C.M."/>
            <person name="Johnson P.J."/>
        </authorList>
    </citation>
    <scope>NUCLEOTIDE SEQUENCE [LARGE SCALE GENOMIC DNA]</scope>
    <source>
        <strain evidence="3">G3</strain>
    </source>
</reference>
<feature type="compositionally biased region" description="Acidic residues" evidence="2">
    <location>
        <begin position="285"/>
        <end position="306"/>
    </location>
</feature>
<reference evidence="3" key="1">
    <citation type="submission" date="2006-10" db="EMBL/GenBank/DDBJ databases">
        <authorList>
            <person name="Amadeo P."/>
            <person name="Zhao Q."/>
            <person name="Wortman J."/>
            <person name="Fraser-Liggett C."/>
            <person name="Carlton J."/>
        </authorList>
    </citation>
    <scope>NUCLEOTIDE SEQUENCE</scope>
    <source>
        <strain evidence="3">G3</strain>
    </source>
</reference>
<sequence length="344" mass="40705">MSSREIKTPKGNRSPKVENLSPIEKKAPKIPNMSLTNQEWNTLNNVVDSLLRGAEIDHIVAAAIPKLDFVLNARLQDAITRNFTQTVTKLKYNINRLHKLSELHSAAPNLENNFSKLPSSELRKQYLNHSKALDDMNSFYDIQAAKLAERREKEEYFLNKKFEEEQNQLEQEITYSLANIIYSKSITNKRAFIKLLLSRNKIQEAEKQKEELQEMESKEREEYMFKINDEIVQKKHNLVSKQDLERQEFNIKFDDIEDRLERDRRRDVDGERQIIAIIRQYLTDDEDEQVEEEDEEEEMFAEEEEYDRLSTENSEESFSNQNTTKNKVAEWIPFVEDPCVPYPY</sequence>
<keyword evidence="4" id="KW-1185">Reference proteome</keyword>
<organism evidence="3 4">
    <name type="scientific">Trichomonas vaginalis (strain ATCC PRA-98 / G3)</name>
    <dbReference type="NCBI Taxonomy" id="412133"/>
    <lineage>
        <taxon>Eukaryota</taxon>
        <taxon>Metamonada</taxon>
        <taxon>Parabasalia</taxon>
        <taxon>Trichomonadida</taxon>
        <taxon>Trichomonadidae</taxon>
        <taxon>Trichomonas</taxon>
    </lineage>
</organism>
<name>A2DZK9_TRIV3</name>
<gene>
    <name evidence="3" type="ORF">TVAG_373460</name>
</gene>
<dbReference type="Proteomes" id="UP000001542">
    <property type="component" value="Unassembled WGS sequence"/>
</dbReference>
<dbReference type="EMBL" id="DS113274">
    <property type="protein sequence ID" value="EAY14213.1"/>
    <property type="molecule type" value="Genomic_DNA"/>
</dbReference>
<dbReference type="AlphaFoldDB" id="A2DZK9"/>
<feature type="coiled-coil region" evidence="1">
    <location>
        <begin position="195"/>
        <end position="222"/>
    </location>
</feature>
<evidence type="ECO:0000313" key="3">
    <source>
        <dbReference type="EMBL" id="EAY14213.1"/>
    </source>
</evidence>
<keyword evidence="1" id="KW-0175">Coiled coil</keyword>
<feature type="region of interest" description="Disordered" evidence="2">
    <location>
        <begin position="1"/>
        <end position="25"/>
    </location>
</feature>
<proteinExistence type="predicted"/>
<feature type="region of interest" description="Disordered" evidence="2">
    <location>
        <begin position="285"/>
        <end position="323"/>
    </location>
</feature>
<dbReference type="SMR" id="A2DZK9"/>
<evidence type="ECO:0000256" key="1">
    <source>
        <dbReference type="SAM" id="Coils"/>
    </source>
</evidence>
<dbReference type="VEuPathDB" id="TrichDB:TVAG_373460"/>
<protein>
    <submittedName>
        <fullName evidence="3">Uncharacterized protein</fullName>
    </submittedName>
</protein>
<evidence type="ECO:0000256" key="2">
    <source>
        <dbReference type="SAM" id="MobiDB-lite"/>
    </source>
</evidence>
<evidence type="ECO:0000313" key="4">
    <source>
        <dbReference type="Proteomes" id="UP000001542"/>
    </source>
</evidence>
<accession>A2DZK9</accession>